<evidence type="ECO:0000313" key="4">
    <source>
        <dbReference type="Proteomes" id="UP000219338"/>
    </source>
</evidence>
<sequence length="920" mass="99441">MCPHADYAAVAASGSSRPPAPQVKYKKIVVNLPKEEITGDNGQVVGRASWARNPLSDPVILPLPDITAVETTSTEIYPPNDWRCGIPPTIDIFLPGNSAWDTMKQMTITEKLEKLGVERGSGSNILHIYAPRAVSISSPVDPVLLFFKLSKLQQSQDASSTKAVLRGPNRKVSPIPRAAVAASGSSTLPAPQTKSKKIVVNLPTEDITGDNGQVVGRASWARNPLSDPVILPLPDITAVETYSTEIYPPNDWRCGIPPTIDIFLPGNNAWDTMKQMAIEEKLEKLSVENGLGSSVPHARAASISSPADPALLFKLNKLQQSQNASSNNSLAPSLQPSFGMSPSLHQQGPRFMMNRHGHNMSLAQPSTQSQYPYNNGSVASLNPFGHDAALGSDQMPSRSPRVSPGPPGIGEIHAPQDRVPVALPSLAPPLSISRPDSRPDFTRGFDLDIPKEEEEEVEGAAEDENTSQADSDEEGFDEEPDDDEDRGTQDAGMTAASQSQRHSRHTSKLSAALSLRSFGVLNVDGLNERTDLERTADGNIGMEEKHDLDGIEEWTVSEDVFMGHECSDDESINEWSNPSDKEIARQQRLGRRALQQDDEWTLVSTPSPLPHSRLPSVGQPDIYNGTLRCNNTDINDKVSLVGVSFAIILANLAILLSKDLLQEHFRKRSPQNETSTITHPFVMRAVILAVAFAVLSVLAQSNDSVPVNYGIVVFPAFQALDVFGPLDALNMLSFAYSLNLSIIAETLDPVTTKPQSSSMNSANSNFSESIVPTHTFDSPPESLDVLIVPGGLGTRASNLNTTIDYIAATYPSLQYLITVCTGATLAARAGVLDGKNATTNKKSWEWATSQGPNVNWISHARWVVDGNIYTTSGVSAGIDGTFAFMEAVYGANATETVANSMEYMRETNSSWDPFAELYGL</sequence>
<organism evidence="3 4">
    <name type="scientific">Armillaria ostoyae</name>
    <name type="common">Armillaria root rot fungus</name>
    <dbReference type="NCBI Taxonomy" id="47428"/>
    <lineage>
        <taxon>Eukaryota</taxon>
        <taxon>Fungi</taxon>
        <taxon>Dikarya</taxon>
        <taxon>Basidiomycota</taxon>
        <taxon>Agaricomycotina</taxon>
        <taxon>Agaricomycetes</taxon>
        <taxon>Agaricomycetidae</taxon>
        <taxon>Agaricales</taxon>
        <taxon>Marasmiineae</taxon>
        <taxon>Physalacriaceae</taxon>
        <taxon>Armillaria</taxon>
    </lineage>
</organism>
<feature type="compositionally biased region" description="Acidic residues" evidence="1">
    <location>
        <begin position="451"/>
        <end position="485"/>
    </location>
</feature>
<dbReference type="Pfam" id="PF01965">
    <property type="entry name" value="DJ-1_PfpI"/>
    <property type="match status" value="1"/>
</dbReference>
<dbReference type="STRING" id="47428.A0A284R973"/>
<feature type="domain" description="DJ-1/PfpI" evidence="2">
    <location>
        <begin position="711"/>
        <end position="886"/>
    </location>
</feature>
<dbReference type="InterPro" id="IPR002818">
    <property type="entry name" value="DJ-1/PfpI"/>
</dbReference>
<evidence type="ECO:0000256" key="1">
    <source>
        <dbReference type="SAM" id="MobiDB-lite"/>
    </source>
</evidence>
<name>A0A284R973_ARMOS</name>
<feature type="compositionally biased region" description="Low complexity" evidence="1">
    <location>
        <begin position="419"/>
        <end position="431"/>
    </location>
</feature>
<dbReference type="CDD" id="cd03139">
    <property type="entry name" value="GATase1_PfpI_2"/>
    <property type="match status" value="1"/>
</dbReference>
<dbReference type="InterPro" id="IPR052158">
    <property type="entry name" value="INH-QAR"/>
</dbReference>
<evidence type="ECO:0000259" key="2">
    <source>
        <dbReference type="Pfam" id="PF01965"/>
    </source>
</evidence>
<evidence type="ECO:0000313" key="3">
    <source>
        <dbReference type="EMBL" id="SJL05264.1"/>
    </source>
</evidence>
<dbReference type="Proteomes" id="UP000219338">
    <property type="component" value="Unassembled WGS sequence"/>
</dbReference>
<dbReference type="PANTHER" id="PTHR43130">
    <property type="entry name" value="ARAC-FAMILY TRANSCRIPTIONAL REGULATOR"/>
    <property type="match status" value="1"/>
</dbReference>
<dbReference type="PANTHER" id="PTHR43130:SF15">
    <property type="entry name" value="THIJ_PFPI FAMILY PROTEIN (AFU_ORTHOLOGUE AFUA_5G14240)"/>
    <property type="match status" value="1"/>
</dbReference>
<gene>
    <name evidence="3" type="ORF">ARMOST_08630</name>
</gene>
<dbReference type="OrthoDB" id="543156at2759"/>
<feature type="compositionally biased region" description="Low complexity" evidence="1">
    <location>
        <begin position="323"/>
        <end position="337"/>
    </location>
</feature>
<dbReference type="Gene3D" id="3.40.50.880">
    <property type="match status" value="1"/>
</dbReference>
<dbReference type="OMA" id="WISHARW"/>
<dbReference type="EMBL" id="FUEG01000006">
    <property type="protein sequence ID" value="SJL05264.1"/>
    <property type="molecule type" value="Genomic_DNA"/>
</dbReference>
<dbReference type="AlphaFoldDB" id="A0A284R973"/>
<accession>A0A284R973</accession>
<feature type="compositionally biased region" description="Polar residues" evidence="1">
    <location>
        <begin position="361"/>
        <end position="380"/>
    </location>
</feature>
<dbReference type="SUPFAM" id="SSF52317">
    <property type="entry name" value="Class I glutamine amidotransferase-like"/>
    <property type="match status" value="1"/>
</dbReference>
<dbReference type="InterPro" id="IPR029062">
    <property type="entry name" value="Class_I_gatase-like"/>
</dbReference>
<feature type="compositionally biased region" description="Basic and acidic residues" evidence="1">
    <location>
        <begin position="435"/>
        <end position="450"/>
    </location>
</feature>
<keyword evidence="4" id="KW-1185">Reference proteome</keyword>
<feature type="region of interest" description="Disordered" evidence="1">
    <location>
        <begin position="323"/>
        <end position="508"/>
    </location>
</feature>
<protein>
    <recommendedName>
        <fullName evidence="2">DJ-1/PfpI domain-containing protein</fullName>
    </recommendedName>
</protein>
<proteinExistence type="predicted"/>
<reference evidence="4" key="1">
    <citation type="journal article" date="2017" name="Nat. Ecol. Evol.">
        <title>Genome expansion and lineage-specific genetic innovations in the forest pathogenic fungi Armillaria.</title>
        <authorList>
            <person name="Sipos G."/>
            <person name="Prasanna A.N."/>
            <person name="Walter M.C."/>
            <person name="O'Connor E."/>
            <person name="Balint B."/>
            <person name="Krizsan K."/>
            <person name="Kiss B."/>
            <person name="Hess J."/>
            <person name="Varga T."/>
            <person name="Slot J."/>
            <person name="Riley R."/>
            <person name="Boka B."/>
            <person name="Rigling D."/>
            <person name="Barry K."/>
            <person name="Lee J."/>
            <person name="Mihaltcheva S."/>
            <person name="LaButti K."/>
            <person name="Lipzen A."/>
            <person name="Waldron R."/>
            <person name="Moloney N.M."/>
            <person name="Sperisen C."/>
            <person name="Kredics L."/>
            <person name="Vagvoelgyi C."/>
            <person name="Patrignani A."/>
            <person name="Fitzpatrick D."/>
            <person name="Nagy I."/>
            <person name="Doyle S."/>
            <person name="Anderson J.B."/>
            <person name="Grigoriev I.V."/>
            <person name="Gueldener U."/>
            <person name="Muensterkoetter M."/>
            <person name="Nagy L.G."/>
        </authorList>
    </citation>
    <scope>NUCLEOTIDE SEQUENCE [LARGE SCALE GENOMIC DNA]</scope>
    <source>
        <strain evidence="4">C18/9</strain>
    </source>
</reference>